<dbReference type="InterPro" id="IPR003615">
    <property type="entry name" value="HNH_nuc"/>
</dbReference>
<evidence type="ECO:0000259" key="1">
    <source>
        <dbReference type="Pfam" id="PF01844"/>
    </source>
</evidence>
<proteinExistence type="predicted"/>
<accession>A0A9Q3YPX8</accession>
<dbReference type="GO" id="GO:0008270">
    <property type="term" value="F:zinc ion binding"/>
    <property type="evidence" value="ECO:0007669"/>
    <property type="project" value="InterPro"/>
</dbReference>
<dbReference type="Proteomes" id="UP001108027">
    <property type="component" value="Unassembled WGS sequence"/>
</dbReference>
<feature type="domain" description="HNH" evidence="1">
    <location>
        <begin position="34"/>
        <end position="62"/>
    </location>
</feature>
<evidence type="ECO:0000313" key="2">
    <source>
        <dbReference type="EMBL" id="MCC4310396.1"/>
    </source>
</evidence>
<name>A0A9Q3YPX8_9GAMM</name>
<dbReference type="AlphaFoldDB" id="A0A9Q3YPX8"/>
<dbReference type="GO" id="GO:0004519">
    <property type="term" value="F:endonuclease activity"/>
    <property type="evidence" value="ECO:0007669"/>
    <property type="project" value="UniProtKB-KW"/>
</dbReference>
<reference evidence="2" key="1">
    <citation type="submission" date="2021-10" db="EMBL/GenBank/DDBJ databases">
        <title>The diversity and Nitrogen Metabolism of Culturable Nitrate-Utilizing Bacteria Within the Oxygen Minimum Zone of the Changjiang (Yangtze River)Estuary.</title>
        <authorList>
            <person name="Zhang D."/>
            <person name="Zheng J."/>
            <person name="Liu S."/>
            <person name="He W."/>
        </authorList>
    </citation>
    <scope>NUCLEOTIDE SEQUENCE</scope>
    <source>
        <strain evidence="2">FXH-223</strain>
    </source>
</reference>
<protein>
    <submittedName>
        <fullName evidence="2">HNH endonuclease</fullName>
    </submittedName>
</protein>
<dbReference type="EMBL" id="JAJGNA010000037">
    <property type="protein sequence ID" value="MCC4310396.1"/>
    <property type="molecule type" value="Genomic_DNA"/>
</dbReference>
<keyword evidence="2" id="KW-0378">Hydrolase</keyword>
<dbReference type="GO" id="GO:0003676">
    <property type="term" value="F:nucleic acid binding"/>
    <property type="evidence" value="ECO:0007669"/>
    <property type="project" value="InterPro"/>
</dbReference>
<sequence length="108" mass="12145">MIVKGAHRIFAKFCPQEARDGTTNEDKHFGLTTLAASIDHLLPYSRGGTNDDRNLVTACGPCQFGRNQWTLEEVEIEDPWKYPAVIDEWDGLTRLMVMKGRAPVDPNV</sequence>
<gene>
    <name evidence="2" type="ORF">LL252_17655</name>
</gene>
<keyword evidence="2" id="KW-0255">Endonuclease</keyword>
<keyword evidence="2" id="KW-0540">Nuclease</keyword>
<dbReference type="Pfam" id="PF01844">
    <property type="entry name" value="HNH"/>
    <property type="match status" value="1"/>
</dbReference>
<evidence type="ECO:0000313" key="3">
    <source>
        <dbReference type="Proteomes" id="UP001108027"/>
    </source>
</evidence>
<comment type="caution">
    <text evidence="2">The sequence shown here is derived from an EMBL/GenBank/DDBJ whole genome shotgun (WGS) entry which is preliminary data.</text>
</comment>
<dbReference type="Gene3D" id="1.10.30.50">
    <property type="match status" value="1"/>
</dbReference>
<dbReference type="RefSeq" id="WP_228235052.1">
    <property type="nucleotide sequence ID" value="NZ_JAJGNA010000037.1"/>
</dbReference>
<dbReference type="InterPro" id="IPR002711">
    <property type="entry name" value="HNH"/>
</dbReference>
<keyword evidence="3" id="KW-1185">Reference proteome</keyword>
<organism evidence="2 3">
    <name type="scientific">Alloalcanivorax marinus</name>
    <dbReference type="NCBI Taxonomy" id="1177169"/>
    <lineage>
        <taxon>Bacteria</taxon>
        <taxon>Pseudomonadati</taxon>
        <taxon>Pseudomonadota</taxon>
        <taxon>Gammaproteobacteria</taxon>
        <taxon>Oceanospirillales</taxon>
        <taxon>Alcanivoracaceae</taxon>
        <taxon>Alloalcanivorax</taxon>
    </lineage>
</organism>
<dbReference type="CDD" id="cd00085">
    <property type="entry name" value="HNHc"/>
    <property type="match status" value="1"/>
</dbReference>